<reference evidence="2" key="1">
    <citation type="submission" date="2018-01" db="EMBL/GenBank/DDBJ databases">
        <title>An insight into the sialome of Amazonian anophelines.</title>
        <authorList>
            <person name="Ribeiro J.M."/>
            <person name="Scarpassa V."/>
            <person name="Calvo E."/>
        </authorList>
    </citation>
    <scope>NUCLEOTIDE SEQUENCE</scope>
</reference>
<evidence type="ECO:0000313" key="2">
    <source>
        <dbReference type="EMBL" id="MBW75548.1"/>
    </source>
</evidence>
<keyword evidence="1" id="KW-0732">Signal</keyword>
<name>A0A2M4DEG0_ANODA</name>
<evidence type="ECO:0000256" key="1">
    <source>
        <dbReference type="SAM" id="SignalP"/>
    </source>
</evidence>
<proteinExistence type="predicted"/>
<feature type="chain" id="PRO_5014986333" evidence="1">
    <location>
        <begin position="16"/>
        <end position="81"/>
    </location>
</feature>
<organism evidence="2">
    <name type="scientific">Anopheles darlingi</name>
    <name type="common">Mosquito</name>
    <dbReference type="NCBI Taxonomy" id="43151"/>
    <lineage>
        <taxon>Eukaryota</taxon>
        <taxon>Metazoa</taxon>
        <taxon>Ecdysozoa</taxon>
        <taxon>Arthropoda</taxon>
        <taxon>Hexapoda</taxon>
        <taxon>Insecta</taxon>
        <taxon>Pterygota</taxon>
        <taxon>Neoptera</taxon>
        <taxon>Endopterygota</taxon>
        <taxon>Diptera</taxon>
        <taxon>Nematocera</taxon>
        <taxon>Culicoidea</taxon>
        <taxon>Culicidae</taxon>
        <taxon>Anophelinae</taxon>
        <taxon>Anopheles</taxon>
    </lineage>
</organism>
<feature type="signal peptide" evidence="1">
    <location>
        <begin position="1"/>
        <end position="15"/>
    </location>
</feature>
<sequence length="81" mass="8648">MIELFFLIFSATVDSSSVRVPMPVSVCAKSLSNISPSIIQFSGAFVGPRTRQSPARRYALSFVVRSSSPRGLLGRARATGG</sequence>
<accession>A0A2M4DEG0</accession>
<dbReference type="EMBL" id="GGFL01011370">
    <property type="protein sequence ID" value="MBW75548.1"/>
    <property type="molecule type" value="Transcribed_RNA"/>
</dbReference>
<protein>
    <submittedName>
        <fullName evidence="2">Putative secreted protein</fullName>
    </submittedName>
</protein>
<dbReference type="AlphaFoldDB" id="A0A2M4DEG0"/>